<dbReference type="FunFam" id="3.40.50.620:FF:000115">
    <property type="entry name" value="tRNA-specific 2-thiouridylase MnmA"/>
    <property type="match status" value="1"/>
</dbReference>
<dbReference type="EMBL" id="LAZR01024566">
    <property type="protein sequence ID" value="KKL74707.1"/>
    <property type="molecule type" value="Genomic_DNA"/>
</dbReference>
<dbReference type="PANTHER" id="PTHR11933">
    <property type="entry name" value="TRNA 5-METHYLAMINOMETHYL-2-THIOURIDYLATE -METHYLTRANSFERASE"/>
    <property type="match status" value="1"/>
</dbReference>
<keyword evidence="4" id="KW-0819">tRNA processing</keyword>
<evidence type="ECO:0000256" key="8">
    <source>
        <dbReference type="ARBA" id="ARBA00023157"/>
    </source>
</evidence>
<dbReference type="GO" id="GO:0005524">
    <property type="term" value="F:ATP binding"/>
    <property type="evidence" value="ECO:0007669"/>
    <property type="project" value="UniProtKB-KW"/>
</dbReference>
<gene>
    <name evidence="11" type="ORF">LCGC14_2062210</name>
</gene>
<evidence type="ECO:0000256" key="4">
    <source>
        <dbReference type="ARBA" id="ARBA00022694"/>
    </source>
</evidence>
<dbReference type="NCBIfam" id="TIGR00420">
    <property type="entry name" value="trmU"/>
    <property type="match status" value="1"/>
</dbReference>
<evidence type="ECO:0000256" key="3">
    <source>
        <dbReference type="ARBA" id="ARBA00022679"/>
    </source>
</evidence>
<dbReference type="Gene3D" id="3.40.50.620">
    <property type="entry name" value="HUPs"/>
    <property type="match status" value="1"/>
</dbReference>
<dbReference type="InterPro" id="IPR023382">
    <property type="entry name" value="MnmA-like_central_sf"/>
</dbReference>
<dbReference type="SUPFAM" id="SSF52402">
    <property type="entry name" value="Adenine nucleotide alpha hydrolases-like"/>
    <property type="match status" value="1"/>
</dbReference>
<comment type="caution">
    <text evidence="11">The sequence shown here is derived from an EMBL/GenBank/DDBJ whole genome shotgun (WGS) entry which is preliminary data.</text>
</comment>
<dbReference type="Pfam" id="PF20258">
    <property type="entry name" value="tRNA_Me_trans_C"/>
    <property type="match status" value="1"/>
</dbReference>
<dbReference type="GO" id="GO:0002143">
    <property type="term" value="P:tRNA wobble position uridine thiolation"/>
    <property type="evidence" value="ECO:0007669"/>
    <property type="project" value="TreeGrafter"/>
</dbReference>
<evidence type="ECO:0000259" key="10">
    <source>
        <dbReference type="Pfam" id="PF20259"/>
    </source>
</evidence>
<feature type="domain" description="tRNA-specific 2-thiouridylase MnmA-like C-terminal" evidence="9">
    <location>
        <begin position="290"/>
        <end position="362"/>
    </location>
</feature>
<dbReference type="AlphaFoldDB" id="A0A0F9HHS3"/>
<keyword evidence="5" id="KW-0547">Nucleotide-binding</keyword>
<dbReference type="Pfam" id="PF20259">
    <property type="entry name" value="tRNA_Me_trans_M"/>
    <property type="match status" value="1"/>
</dbReference>
<dbReference type="InterPro" id="IPR046885">
    <property type="entry name" value="MnmA-like_C"/>
</dbReference>
<keyword evidence="2" id="KW-0820">tRNA-binding</keyword>
<keyword evidence="8" id="KW-1015">Disulfide bond</keyword>
<organism evidence="11">
    <name type="scientific">marine sediment metagenome</name>
    <dbReference type="NCBI Taxonomy" id="412755"/>
    <lineage>
        <taxon>unclassified sequences</taxon>
        <taxon>metagenomes</taxon>
        <taxon>ecological metagenomes</taxon>
    </lineage>
</organism>
<reference evidence="11" key="1">
    <citation type="journal article" date="2015" name="Nature">
        <title>Complex archaea that bridge the gap between prokaryotes and eukaryotes.</title>
        <authorList>
            <person name="Spang A."/>
            <person name="Saw J.H."/>
            <person name="Jorgensen S.L."/>
            <person name="Zaremba-Niedzwiedzka K."/>
            <person name="Martijn J."/>
            <person name="Lind A.E."/>
            <person name="van Eijk R."/>
            <person name="Schleper C."/>
            <person name="Guy L."/>
            <person name="Ettema T.J."/>
        </authorList>
    </citation>
    <scope>NUCLEOTIDE SEQUENCE</scope>
</reference>
<dbReference type="FunFam" id="2.30.30.280:FF:000001">
    <property type="entry name" value="tRNA-specific 2-thiouridylase MnmA"/>
    <property type="match status" value="1"/>
</dbReference>
<evidence type="ECO:0000256" key="2">
    <source>
        <dbReference type="ARBA" id="ARBA00022555"/>
    </source>
</evidence>
<proteinExistence type="inferred from homology"/>
<dbReference type="CDD" id="cd01998">
    <property type="entry name" value="MnmA_TRMU-like"/>
    <property type="match status" value="1"/>
</dbReference>
<keyword evidence="6" id="KW-0067">ATP-binding</keyword>
<evidence type="ECO:0000313" key="11">
    <source>
        <dbReference type="EMBL" id="KKL74707.1"/>
    </source>
</evidence>
<dbReference type="InterPro" id="IPR046884">
    <property type="entry name" value="MnmA-like_central"/>
</dbReference>
<protein>
    <submittedName>
        <fullName evidence="11">Uncharacterized protein</fullName>
    </submittedName>
</protein>
<evidence type="ECO:0000256" key="1">
    <source>
        <dbReference type="ARBA" id="ARBA00022490"/>
    </source>
</evidence>
<name>A0A0F9HHS3_9ZZZZ</name>
<dbReference type="InterPro" id="IPR004506">
    <property type="entry name" value="MnmA-like"/>
</dbReference>
<dbReference type="Pfam" id="PF03054">
    <property type="entry name" value="tRNA_Me_trans"/>
    <property type="match status" value="1"/>
</dbReference>
<evidence type="ECO:0000256" key="5">
    <source>
        <dbReference type="ARBA" id="ARBA00022741"/>
    </source>
</evidence>
<dbReference type="HAMAP" id="MF_00144">
    <property type="entry name" value="tRNA_thiouridyl_MnmA"/>
    <property type="match status" value="1"/>
</dbReference>
<accession>A0A0F9HHS3</accession>
<evidence type="ECO:0000256" key="6">
    <source>
        <dbReference type="ARBA" id="ARBA00022840"/>
    </source>
</evidence>
<evidence type="ECO:0000256" key="7">
    <source>
        <dbReference type="ARBA" id="ARBA00022884"/>
    </source>
</evidence>
<evidence type="ECO:0000259" key="9">
    <source>
        <dbReference type="Pfam" id="PF20258"/>
    </source>
</evidence>
<dbReference type="Gene3D" id="2.30.30.280">
    <property type="entry name" value="Adenine nucleotide alpha hydrolases-like domains"/>
    <property type="match status" value="1"/>
</dbReference>
<dbReference type="GO" id="GO:0000049">
    <property type="term" value="F:tRNA binding"/>
    <property type="evidence" value="ECO:0007669"/>
    <property type="project" value="UniProtKB-KW"/>
</dbReference>
<dbReference type="InterPro" id="IPR014729">
    <property type="entry name" value="Rossmann-like_a/b/a_fold"/>
</dbReference>
<dbReference type="Gene3D" id="2.40.30.10">
    <property type="entry name" value="Translation factors"/>
    <property type="match status" value="1"/>
</dbReference>
<sequence>MSNSRVVVAMSGGVDSSVAAALLQDQGYEVVGVTMRLWTQEDPEAPRHHRRCCSVEDTDDARAACDQLGIPHYALNFEREFAAGVVDRFVQEYARGRTPNPCLACNNQVKFRPLLEHALALGAEYLATGHYVRLRPCGRPSGRRNGNGYEMWRAADPEKDQSYVLYTLGQRELSRTLFPVGEYPKDEIRAMARRYRLPNADKPDSADICFIPSGDYRSFVGQRVSSRPGEIVDAAGNRLGQHQGIINYTVGQRRGLPARGGGEPLFVLGVDAEANTVVVGPEEELLAPGLIAEGLSFVSGEVPQEPFQAETRIRYRSEPVPATVTVRGDAAEVRFHRPLRAVTPGQAVVFYHGERVIGGGTIVRRVGGRESLRMCAHGELAEP</sequence>
<keyword evidence="7" id="KW-0694">RNA-binding</keyword>
<keyword evidence="3" id="KW-0808">Transferase</keyword>
<feature type="domain" description="tRNA-specific 2-thiouridylase MnmA-like central" evidence="10">
    <location>
        <begin position="218"/>
        <end position="280"/>
    </location>
</feature>
<dbReference type="NCBIfam" id="NF001138">
    <property type="entry name" value="PRK00143.1"/>
    <property type="match status" value="1"/>
</dbReference>
<keyword evidence="1" id="KW-0963">Cytoplasm</keyword>
<dbReference type="PANTHER" id="PTHR11933:SF5">
    <property type="entry name" value="MITOCHONDRIAL TRNA-SPECIFIC 2-THIOURIDYLASE 1"/>
    <property type="match status" value="1"/>
</dbReference>
<dbReference type="GO" id="GO:0016783">
    <property type="term" value="F:sulfurtransferase activity"/>
    <property type="evidence" value="ECO:0007669"/>
    <property type="project" value="InterPro"/>
</dbReference>
<dbReference type="FunFam" id="2.40.30.10:FF:000023">
    <property type="entry name" value="tRNA-specific 2-thiouridylase MnmA"/>
    <property type="match status" value="1"/>
</dbReference>